<reference evidence="1 2" key="1">
    <citation type="submission" date="2018-10" db="EMBL/GenBank/DDBJ databases">
        <title>A high-quality apple genome assembly.</title>
        <authorList>
            <person name="Hu J."/>
        </authorList>
    </citation>
    <scope>NUCLEOTIDE SEQUENCE [LARGE SCALE GENOMIC DNA]</scope>
    <source>
        <strain evidence="2">cv. HFTH1</strain>
        <tissue evidence="1">Young leaf</tissue>
    </source>
</reference>
<evidence type="ECO:0000313" key="2">
    <source>
        <dbReference type="Proteomes" id="UP000290289"/>
    </source>
</evidence>
<dbReference type="EMBL" id="RDQH01000331">
    <property type="protein sequence ID" value="RXH97799.1"/>
    <property type="molecule type" value="Genomic_DNA"/>
</dbReference>
<evidence type="ECO:0000313" key="1">
    <source>
        <dbReference type="EMBL" id="RXH97799.1"/>
    </source>
</evidence>
<comment type="caution">
    <text evidence="1">The sequence shown here is derived from an EMBL/GenBank/DDBJ whole genome shotgun (WGS) entry which is preliminary data.</text>
</comment>
<gene>
    <name evidence="1" type="ORF">DVH24_010124</name>
</gene>
<sequence>MEESGLMLCSHPLVEGRHVRQNIHDLNNVPREETADRAIVPYETPISETDLTLGQPLALFGAKILSSNAWIQKEAGLGVDRTNWENLEESSPSYVNLGEYALFLGSDPFNLDPFIFGTGRNDGRESLKRMRCMKGKRRLKSDRPVLPELGKRMQ</sequence>
<proteinExistence type="predicted"/>
<protein>
    <submittedName>
        <fullName evidence="1">Uncharacterized protein</fullName>
    </submittedName>
</protein>
<dbReference type="Proteomes" id="UP000290289">
    <property type="component" value="Chromosome 5"/>
</dbReference>
<dbReference type="AlphaFoldDB" id="A0A498JPC9"/>
<organism evidence="1 2">
    <name type="scientific">Malus domestica</name>
    <name type="common">Apple</name>
    <name type="synonym">Pyrus malus</name>
    <dbReference type="NCBI Taxonomy" id="3750"/>
    <lineage>
        <taxon>Eukaryota</taxon>
        <taxon>Viridiplantae</taxon>
        <taxon>Streptophyta</taxon>
        <taxon>Embryophyta</taxon>
        <taxon>Tracheophyta</taxon>
        <taxon>Spermatophyta</taxon>
        <taxon>Magnoliopsida</taxon>
        <taxon>eudicotyledons</taxon>
        <taxon>Gunneridae</taxon>
        <taxon>Pentapetalae</taxon>
        <taxon>rosids</taxon>
        <taxon>fabids</taxon>
        <taxon>Rosales</taxon>
        <taxon>Rosaceae</taxon>
        <taxon>Amygdaloideae</taxon>
        <taxon>Maleae</taxon>
        <taxon>Malus</taxon>
    </lineage>
</organism>
<name>A0A498JPC9_MALDO</name>
<keyword evidence="2" id="KW-1185">Reference proteome</keyword>
<accession>A0A498JPC9</accession>